<name>A0A8J2J9I3_FUSEQ</name>
<reference evidence="2" key="1">
    <citation type="submission" date="2021-05" db="EMBL/GenBank/DDBJ databases">
        <authorList>
            <person name="Khan N."/>
        </authorList>
    </citation>
    <scope>NUCLEOTIDE SEQUENCE</scope>
</reference>
<dbReference type="EMBL" id="CAJSTJ010000195">
    <property type="protein sequence ID" value="CAG7566149.1"/>
    <property type="molecule type" value="Genomic_DNA"/>
</dbReference>
<evidence type="ECO:0000313" key="3">
    <source>
        <dbReference type="Proteomes" id="UP000693738"/>
    </source>
</evidence>
<proteinExistence type="predicted"/>
<organism evidence="2 3">
    <name type="scientific">Fusarium equiseti</name>
    <name type="common">Fusarium scirpi</name>
    <dbReference type="NCBI Taxonomy" id="61235"/>
    <lineage>
        <taxon>Eukaryota</taxon>
        <taxon>Fungi</taxon>
        <taxon>Dikarya</taxon>
        <taxon>Ascomycota</taxon>
        <taxon>Pezizomycotina</taxon>
        <taxon>Sordariomycetes</taxon>
        <taxon>Hypocreomycetidae</taxon>
        <taxon>Hypocreales</taxon>
        <taxon>Nectriaceae</taxon>
        <taxon>Fusarium</taxon>
        <taxon>Fusarium incarnatum-equiseti species complex</taxon>
    </lineage>
</organism>
<comment type="caution">
    <text evidence="2">The sequence shown here is derived from an EMBL/GenBank/DDBJ whole genome shotgun (WGS) entry which is preliminary data.</text>
</comment>
<dbReference type="Pfam" id="PF20521">
    <property type="entry name" value="DUF6736"/>
    <property type="match status" value="1"/>
</dbReference>
<dbReference type="Proteomes" id="UP000693738">
    <property type="component" value="Unassembled WGS sequence"/>
</dbReference>
<sequence length="89" mass="9803">MDIETLAKQVRDCNPATERKAIARAVINHIGKYGTKLSRTECLDLSEGGSVNGYLVIGPTEGFRHYMNCGPKFLETIGELRISNSHPIV</sequence>
<evidence type="ECO:0000313" key="2">
    <source>
        <dbReference type="EMBL" id="CAG7566149.1"/>
    </source>
</evidence>
<protein>
    <recommendedName>
        <fullName evidence="1">Secreted protein CSS2 C-terminal domain-containing protein</fullName>
    </recommendedName>
</protein>
<gene>
    <name evidence="2" type="ORF">FEQUK3_LOCUS11861</name>
</gene>
<accession>A0A8J2J9I3</accession>
<dbReference type="InterPro" id="IPR046624">
    <property type="entry name" value="CSS2_C"/>
</dbReference>
<dbReference type="AlphaFoldDB" id="A0A8J2J9I3"/>
<evidence type="ECO:0000259" key="1">
    <source>
        <dbReference type="Pfam" id="PF20521"/>
    </source>
</evidence>
<feature type="domain" description="Secreted protein CSS2 C-terminal" evidence="1">
    <location>
        <begin position="10"/>
        <end position="65"/>
    </location>
</feature>